<organism evidence="3 4">
    <name type="scientific">Microbacterium azadirachtae</name>
    <dbReference type="NCBI Taxonomy" id="582680"/>
    <lineage>
        <taxon>Bacteria</taxon>
        <taxon>Bacillati</taxon>
        <taxon>Actinomycetota</taxon>
        <taxon>Actinomycetes</taxon>
        <taxon>Micrococcales</taxon>
        <taxon>Microbacteriaceae</taxon>
        <taxon>Microbacterium</taxon>
    </lineage>
</organism>
<keyword evidence="2" id="KW-0732">Signal</keyword>
<feature type="transmembrane region" description="Helical" evidence="1">
    <location>
        <begin position="51"/>
        <end position="74"/>
    </location>
</feature>
<dbReference type="PATRIC" id="fig|582680.6.peg.2113"/>
<dbReference type="Proteomes" id="UP000033740">
    <property type="component" value="Unassembled WGS sequence"/>
</dbReference>
<keyword evidence="1" id="KW-1133">Transmembrane helix</keyword>
<name>A0A0F0LKR2_9MICO</name>
<keyword evidence="4" id="KW-1185">Reference proteome</keyword>
<protein>
    <recommendedName>
        <fullName evidence="5">DUF998 domain-containing protein</fullName>
    </recommendedName>
</protein>
<evidence type="ECO:0008006" key="5">
    <source>
        <dbReference type="Google" id="ProtNLM"/>
    </source>
</evidence>
<evidence type="ECO:0000313" key="4">
    <source>
        <dbReference type="Proteomes" id="UP000033740"/>
    </source>
</evidence>
<feature type="chain" id="PRO_5002445479" description="DUF998 domain-containing protein" evidence="2">
    <location>
        <begin position="26"/>
        <end position="227"/>
    </location>
</feature>
<feature type="transmembrane region" description="Helical" evidence="1">
    <location>
        <begin position="86"/>
        <end position="109"/>
    </location>
</feature>
<feature type="transmembrane region" description="Helical" evidence="1">
    <location>
        <begin position="152"/>
        <end position="175"/>
    </location>
</feature>
<keyword evidence="1" id="KW-0812">Transmembrane</keyword>
<comment type="caution">
    <text evidence="3">The sequence shown here is derived from an EMBL/GenBank/DDBJ whole genome shotgun (WGS) entry which is preliminary data.</text>
</comment>
<dbReference type="STRING" id="582680.RS86_02048"/>
<dbReference type="EMBL" id="JYIX01000035">
    <property type="protein sequence ID" value="KJL32875.1"/>
    <property type="molecule type" value="Genomic_DNA"/>
</dbReference>
<evidence type="ECO:0000256" key="1">
    <source>
        <dbReference type="SAM" id="Phobius"/>
    </source>
</evidence>
<feature type="transmembrane region" description="Helical" evidence="1">
    <location>
        <begin position="121"/>
        <end position="140"/>
    </location>
</feature>
<feature type="signal peptide" evidence="2">
    <location>
        <begin position="1"/>
        <end position="25"/>
    </location>
</feature>
<sequence length="227" mass="23863">MRWHRRVPFVLTAAGVLCASIPAAALTTSDPLWWLSCFSRLGATDDASSMFFNGGMVLAGTVIGLSAVPVMRGLRGASAAGFRDTGAASVLVPLLIATLGLSLILIGMLPLSFNVFAHERVANGALASSAGLLLLHRRYLRGLSRNLDRIAMGAVVILALGMAGLIAGVLTLTVFEGLAFGSVITWLHALEMRAKHFPTGPATPFTANSQHLFLSPIWGTRRSGVTV</sequence>
<dbReference type="AlphaFoldDB" id="A0A0F0LKR2"/>
<evidence type="ECO:0000256" key="2">
    <source>
        <dbReference type="SAM" id="SignalP"/>
    </source>
</evidence>
<accession>A0A0F0LKR2</accession>
<dbReference type="RefSeq" id="WP_045272154.1">
    <property type="nucleotide sequence ID" value="NZ_JYIX01000035.1"/>
</dbReference>
<proteinExistence type="predicted"/>
<reference evidence="3 4" key="1">
    <citation type="submission" date="2015-02" db="EMBL/GenBank/DDBJ databases">
        <title>Draft genome sequences of ten Microbacterium spp. with emphasis on heavy metal contaminated environments.</title>
        <authorList>
            <person name="Corretto E."/>
        </authorList>
    </citation>
    <scope>NUCLEOTIDE SEQUENCE [LARGE SCALE GENOMIC DNA]</scope>
    <source>
        <strain evidence="3 4">ARN176</strain>
    </source>
</reference>
<keyword evidence="1" id="KW-0472">Membrane</keyword>
<gene>
    <name evidence="3" type="ORF">RS86_02048</name>
</gene>
<evidence type="ECO:0000313" key="3">
    <source>
        <dbReference type="EMBL" id="KJL32875.1"/>
    </source>
</evidence>